<organism evidence="1 2">
    <name type="scientific">Calocera viscosa (strain TUFC12733)</name>
    <dbReference type="NCBI Taxonomy" id="1330018"/>
    <lineage>
        <taxon>Eukaryota</taxon>
        <taxon>Fungi</taxon>
        <taxon>Dikarya</taxon>
        <taxon>Basidiomycota</taxon>
        <taxon>Agaricomycotina</taxon>
        <taxon>Dacrymycetes</taxon>
        <taxon>Dacrymycetales</taxon>
        <taxon>Dacrymycetaceae</taxon>
        <taxon>Calocera</taxon>
    </lineage>
</organism>
<reference evidence="1 2" key="1">
    <citation type="journal article" date="2016" name="Mol. Biol. Evol.">
        <title>Comparative Genomics of Early-Diverging Mushroom-Forming Fungi Provides Insights into the Origins of Lignocellulose Decay Capabilities.</title>
        <authorList>
            <person name="Nagy L.G."/>
            <person name="Riley R."/>
            <person name="Tritt A."/>
            <person name="Adam C."/>
            <person name="Daum C."/>
            <person name="Floudas D."/>
            <person name="Sun H."/>
            <person name="Yadav J.S."/>
            <person name="Pangilinan J."/>
            <person name="Larsson K.H."/>
            <person name="Matsuura K."/>
            <person name="Barry K."/>
            <person name="Labutti K."/>
            <person name="Kuo R."/>
            <person name="Ohm R.A."/>
            <person name="Bhattacharya S.S."/>
            <person name="Shirouzu T."/>
            <person name="Yoshinaga Y."/>
            <person name="Martin F.M."/>
            <person name="Grigoriev I.V."/>
            <person name="Hibbett D.S."/>
        </authorList>
    </citation>
    <scope>NUCLEOTIDE SEQUENCE [LARGE SCALE GENOMIC DNA]</scope>
    <source>
        <strain evidence="1 2">TUFC12733</strain>
    </source>
</reference>
<keyword evidence="2" id="KW-1185">Reference proteome</keyword>
<gene>
    <name evidence="1" type="ORF">CALVIDRAFT_398422</name>
</gene>
<protein>
    <submittedName>
        <fullName evidence="1">Uncharacterized protein</fullName>
    </submittedName>
</protein>
<dbReference type="AlphaFoldDB" id="A0A167PS79"/>
<evidence type="ECO:0000313" key="1">
    <source>
        <dbReference type="EMBL" id="KZO99072.1"/>
    </source>
</evidence>
<name>A0A167PS79_CALVF</name>
<sequence>MRHKHDSGGCTPCLSAGLLSRRRPPLTAILSPSLRETHSALPPTLKHNCDWYIGHMFRLPDPHIALLHASPPPRLLLHTRTLCACLAGHDPAELVVGQEVAGTGTWLAKDKGSIVGRLLERHACRGESVGVCPSWRGRDGR</sequence>
<dbReference type="Proteomes" id="UP000076738">
    <property type="component" value="Unassembled WGS sequence"/>
</dbReference>
<accession>A0A167PS79</accession>
<dbReference type="EMBL" id="KV417273">
    <property type="protein sequence ID" value="KZO99072.1"/>
    <property type="molecule type" value="Genomic_DNA"/>
</dbReference>
<evidence type="ECO:0000313" key="2">
    <source>
        <dbReference type="Proteomes" id="UP000076738"/>
    </source>
</evidence>
<proteinExistence type="predicted"/>